<reference evidence="1 2" key="1">
    <citation type="submission" date="2021-01" db="EMBL/GenBank/DDBJ databases">
        <title>Genomic Encyclopedia of Type Strains, Phase IV (KMG-IV): sequencing the most valuable type-strain genomes for metagenomic binning, comparative biology and taxonomic classification.</title>
        <authorList>
            <person name="Goeker M."/>
        </authorList>
    </citation>
    <scope>NUCLEOTIDE SEQUENCE [LARGE SCALE GENOMIC DNA]</scope>
    <source>
        <strain evidence="1 2">DSM 23711</strain>
    </source>
</reference>
<name>A0ABS2MVD2_9BACI</name>
<evidence type="ECO:0000313" key="1">
    <source>
        <dbReference type="EMBL" id="MBM7569818.1"/>
    </source>
</evidence>
<dbReference type="RefSeq" id="WP_204497263.1">
    <property type="nucleotide sequence ID" value="NZ_JAFBDR010000001.1"/>
</dbReference>
<protein>
    <submittedName>
        <fullName evidence="1">Type IV secretory pathway ATPase VirB11/archaellum biosynthesis ATPase</fullName>
    </submittedName>
</protein>
<comment type="caution">
    <text evidence="1">The sequence shown here is derived from an EMBL/GenBank/DDBJ whole genome shotgun (WGS) entry which is preliminary data.</text>
</comment>
<dbReference type="InterPro" id="IPR025942">
    <property type="entry name" value="SpoVIF"/>
</dbReference>
<keyword evidence="2" id="KW-1185">Reference proteome</keyword>
<dbReference type="Proteomes" id="UP001296943">
    <property type="component" value="Unassembled WGS sequence"/>
</dbReference>
<gene>
    <name evidence="1" type="ORF">JOC48_000287</name>
</gene>
<accession>A0ABS2MVD2</accession>
<dbReference type="EMBL" id="JAFBDR010000001">
    <property type="protein sequence ID" value="MBM7569818.1"/>
    <property type="molecule type" value="Genomic_DNA"/>
</dbReference>
<sequence>MSDFQKNLFEQIQKKSDIKPDEILNVANSVQNADFSDEETVRSLVKQLAAMAGKPISKEKEDKIVESITNKNIPSDMNTLSQLFKK</sequence>
<evidence type="ECO:0000313" key="2">
    <source>
        <dbReference type="Proteomes" id="UP001296943"/>
    </source>
</evidence>
<proteinExistence type="predicted"/>
<dbReference type="Pfam" id="PF14069">
    <property type="entry name" value="SpoVIF"/>
    <property type="match status" value="1"/>
</dbReference>
<organism evidence="1 2">
    <name type="scientific">Aquibacillus albus</name>
    <dbReference type="NCBI Taxonomy" id="1168171"/>
    <lineage>
        <taxon>Bacteria</taxon>
        <taxon>Bacillati</taxon>
        <taxon>Bacillota</taxon>
        <taxon>Bacilli</taxon>
        <taxon>Bacillales</taxon>
        <taxon>Bacillaceae</taxon>
        <taxon>Aquibacillus</taxon>
    </lineage>
</organism>